<evidence type="ECO:0000256" key="5">
    <source>
        <dbReference type="ARBA" id="ARBA00004661"/>
    </source>
</evidence>
<evidence type="ECO:0000256" key="12">
    <source>
        <dbReference type="ARBA" id="ARBA00022741"/>
    </source>
</evidence>
<evidence type="ECO:0000256" key="11">
    <source>
        <dbReference type="ARBA" id="ARBA00022723"/>
    </source>
</evidence>
<evidence type="ECO:0000256" key="1">
    <source>
        <dbReference type="ARBA" id="ARBA00001393"/>
    </source>
</evidence>
<sequence>MSSEVSKTVTVPIDLGNHSYKIDIGAGLYQQAVSILTPYVRNRRFIVITDENVARCQLPEFEKSFHQAGVTVDSIILPAGEATKSWHHLAELCDQLIRRGVERRDAIIALGGGVIGDLVGFAAAILKRGCQFIQIPTSLLAQVDSSVGGKTAINCEAGKNLIGAFHQPVFVLIDPDALQTLPARQLRAGYGEIIKYGLIDDPDFFAWCEEHGAALIEGDKASRLYAIEHSIRAKALIVADDEKEISGKRALLNLGHTFGHALEADTGFSDKLFHGEAVAAGSALAFGFSYVKNLASKEDVQRIITHLRETDLPASLEEAGVKASGKELVAHMMHDKKMEAGRLPFLLARGIGKSFLDKEVNLEEIAAFLDSPLARKGTI</sequence>
<keyword evidence="19" id="KW-0472">Membrane</keyword>
<feature type="binding site" evidence="18">
    <location>
        <position position="150"/>
    </location>
    <ligand>
        <name>NAD(+)</name>
        <dbReference type="ChEBI" id="CHEBI:57540"/>
    </ligand>
</feature>
<dbReference type="AlphaFoldDB" id="A0A0H3FYU1"/>
<dbReference type="HOGENOM" id="CLU_001201_0_2_5"/>
<keyword evidence="13 18" id="KW-0862">Zinc</keyword>
<evidence type="ECO:0000256" key="4">
    <source>
        <dbReference type="ARBA" id="ARBA00004496"/>
    </source>
</evidence>
<feature type="binding site" evidence="18">
    <location>
        <begin position="137"/>
        <end position="138"/>
    </location>
    <ligand>
        <name>NAD(+)</name>
        <dbReference type="ChEBI" id="CHEBI:57540"/>
    </ligand>
</feature>
<evidence type="ECO:0000256" key="14">
    <source>
        <dbReference type="ARBA" id="ARBA00023027"/>
    </source>
</evidence>
<evidence type="ECO:0000313" key="23">
    <source>
        <dbReference type="Proteomes" id="UP000001494"/>
    </source>
</evidence>
<dbReference type="CDD" id="cd08195">
    <property type="entry name" value="DHQS"/>
    <property type="match status" value="1"/>
</dbReference>
<dbReference type="GO" id="GO:0009423">
    <property type="term" value="P:chorismate biosynthetic process"/>
    <property type="evidence" value="ECO:0007669"/>
    <property type="project" value="UniProtKB-UniRule"/>
</dbReference>
<feature type="binding site" evidence="18">
    <location>
        <position position="159"/>
    </location>
    <ligand>
        <name>NAD(+)</name>
        <dbReference type="ChEBI" id="CHEBI:57540"/>
    </ligand>
</feature>
<feature type="transmembrane region" description="Helical" evidence="19">
    <location>
        <begin position="106"/>
        <end position="126"/>
    </location>
</feature>
<evidence type="ECO:0000256" key="2">
    <source>
        <dbReference type="ARBA" id="ARBA00001911"/>
    </source>
</evidence>
<dbReference type="InterPro" id="IPR030960">
    <property type="entry name" value="DHQS/DOIS_N"/>
</dbReference>
<feature type="domain" description="3-dehydroquinate synthase N-terminal" evidence="20">
    <location>
        <begin position="75"/>
        <end position="187"/>
    </location>
</feature>
<keyword evidence="19" id="KW-0812">Transmembrane</keyword>
<dbReference type="SUPFAM" id="SSF56796">
    <property type="entry name" value="Dehydroquinate synthase-like"/>
    <property type="match status" value="1"/>
</dbReference>
<protein>
    <recommendedName>
        <fullName evidence="8 18">3-dehydroquinate synthase</fullName>
        <shortName evidence="18">DHQS</shortName>
        <ecNumber evidence="7 18">4.2.3.4</ecNumber>
    </recommendedName>
</protein>
<dbReference type="Pfam" id="PF24621">
    <property type="entry name" value="DHQS_C"/>
    <property type="match status" value="1"/>
</dbReference>
<comment type="cofactor">
    <cofactor evidence="18">
        <name>Co(2+)</name>
        <dbReference type="ChEBI" id="CHEBI:48828"/>
    </cofactor>
    <cofactor evidence="18">
        <name>Zn(2+)</name>
        <dbReference type="ChEBI" id="CHEBI:29105"/>
    </cofactor>
    <text evidence="18">Binds 1 divalent metal cation per subunit. Can use either Co(2+) or Zn(2+).</text>
</comment>
<keyword evidence="9 18" id="KW-0963">Cytoplasm</keyword>
<dbReference type="KEGG" id="zmm:Zmob_1118"/>
<dbReference type="PIRSF" id="PIRSF001455">
    <property type="entry name" value="DHQ_synth"/>
    <property type="match status" value="1"/>
</dbReference>
<dbReference type="NCBIfam" id="TIGR01357">
    <property type="entry name" value="aroB"/>
    <property type="match status" value="1"/>
</dbReference>
<evidence type="ECO:0000256" key="3">
    <source>
        <dbReference type="ARBA" id="ARBA00003485"/>
    </source>
</evidence>
<reference evidence="22 23" key="1">
    <citation type="journal article" date="2011" name="J. Bacteriol.">
        <title>Genome sequence of the ethanol-producing Zymomonas mobilis subsp. mobilis lectotype strain ATCC 10988.</title>
        <authorList>
            <person name="Pappas K.M."/>
            <person name="Kouvelis V.N."/>
            <person name="Saunders E."/>
            <person name="Brettin T.S."/>
            <person name="Bruce D."/>
            <person name="Detter C."/>
            <person name="Balakireva M."/>
            <person name="Han C.S."/>
            <person name="Savvakis G."/>
            <person name="Kyrpides N.C."/>
            <person name="Typas M.A."/>
        </authorList>
    </citation>
    <scope>NUCLEOTIDE SEQUENCE [LARGE SCALE GENOMIC DNA]</scope>
    <source>
        <strain evidence="23">ATCC 10988 / DSM 424 / CCUG 17860 / LMG 404 / NCIMB 8938 / NRRL B-806 / ZM1</strain>
    </source>
</reference>
<dbReference type="GO" id="GO:0005737">
    <property type="term" value="C:cytoplasm"/>
    <property type="evidence" value="ECO:0007669"/>
    <property type="project" value="UniProtKB-SubCell"/>
</dbReference>
<comment type="similarity">
    <text evidence="6 18">Belongs to the sugar phosphate cyclases superfamily. Dehydroquinate synthase family.</text>
</comment>
<dbReference type="GO" id="GO:0003856">
    <property type="term" value="F:3-dehydroquinate synthase activity"/>
    <property type="evidence" value="ECO:0007669"/>
    <property type="project" value="UniProtKB-UniRule"/>
</dbReference>
<evidence type="ECO:0000256" key="19">
    <source>
        <dbReference type="SAM" id="Phobius"/>
    </source>
</evidence>
<feature type="domain" description="3-dehydroquinate synthase C-terminal" evidence="21">
    <location>
        <begin position="189"/>
        <end position="338"/>
    </location>
</feature>
<evidence type="ECO:0000259" key="20">
    <source>
        <dbReference type="Pfam" id="PF01761"/>
    </source>
</evidence>
<comment type="pathway">
    <text evidence="5 18">Metabolic intermediate biosynthesis; chorismate biosynthesis; chorismate from D-erythrose 4-phosphate and phosphoenolpyruvate: step 2/7.</text>
</comment>
<dbReference type="Pfam" id="PF01761">
    <property type="entry name" value="DHQ_synthase"/>
    <property type="match status" value="1"/>
</dbReference>
<evidence type="ECO:0000256" key="9">
    <source>
        <dbReference type="ARBA" id="ARBA00022490"/>
    </source>
</evidence>
<dbReference type="GO" id="GO:0009073">
    <property type="term" value="P:aromatic amino acid family biosynthetic process"/>
    <property type="evidence" value="ECO:0007669"/>
    <property type="project" value="UniProtKB-KW"/>
</dbReference>
<keyword evidence="19" id="KW-1133">Transmembrane helix</keyword>
<evidence type="ECO:0000256" key="16">
    <source>
        <dbReference type="ARBA" id="ARBA00023239"/>
    </source>
</evidence>
<keyword evidence="14 18" id="KW-0520">NAD</keyword>
<keyword evidence="15 18" id="KW-0057">Aromatic amino acid biosynthesis</keyword>
<feature type="binding site" evidence="18">
    <location>
        <position position="256"/>
    </location>
    <ligand>
        <name>Zn(2+)</name>
        <dbReference type="ChEBI" id="CHEBI:29105"/>
    </ligand>
</feature>
<dbReference type="PANTHER" id="PTHR43622:SF7">
    <property type="entry name" value="3-DEHYDROQUINATE SYNTHASE, CHLOROPLASTIC"/>
    <property type="match status" value="1"/>
</dbReference>
<comment type="catalytic activity">
    <reaction evidence="1 18">
        <text>7-phospho-2-dehydro-3-deoxy-D-arabino-heptonate = 3-dehydroquinate + phosphate</text>
        <dbReference type="Rhea" id="RHEA:21968"/>
        <dbReference type="ChEBI" id="CHEBI:32364"/>
        <dbReference type="ChEBI" id="CHEBI:43474"/>
        <dbReference type="ChEBI" id="CHEBI:58394"/>
        <dbReference type="EC" id="4.2.3.4"/>
    </reaction>
</comment>
<dbReference type="InterPro" id="IPR016037">
    <property type="entry name" value="DHQ_synth_AroB"/>
</dbReference>
<keyword evidence="17 18" id="KW-0170">Cobalt</keyword>
<feature type="binding site" evidence="18">
    <location>
        <begin position="113"/>
        <end position="117"/>
    </location>
    <ligand>
        <name>NAD(+)</name>
        <dbReference type="ChEBI" id="CHEBI:57540"/>
    </ligand>
</feature>
<evidence type="ECO:0000256" key="8">
    <source>
        <dbReference type="ARBA" id="ARBA00017684"/>
    </source>
</evidence>
<keyword evidence="12 18" id="KW-0547">Nucleotide-binding</keyword>
<organism evidence="22 23">
    <name type="scientific">Zymomonas mobilis subsp. mobilis (strain ATCC 10988 / DSM 424 / LMG 404 / NCIMB 8938 / NRRL B-806 / ZM1)</name>
    <dbReference type="NCBI Taxonomy" id="555217"/>
    <lineage>
        <taxon>Bacteria</taxon>
        <taxon>Pseudomonadati</taxon>
        <taxon>Pseudomonadota</taxon>
        <taxon>Alphaproteobacteria</taxon>
        <taxon>Sphingomonadales</taxon>
        <taxon>Zymomonadaceae</taxon>
        <taxon>Zymomonas</taxon>
    </lineage>
</organism>
<dbReference type="GO" id="GO:0000166">
    <property type="term" value="F:nucleotide binding"/>
    <property type="evidence" value="ECO:0007669"/>
    <property type="project" value="UniProtKB-KW"/>
</dbReference>
<dbReference type="HAMAP" id="MF_00110">
    <property type="entry name" value="DHQ_synthase"/>
    <property type="match status" value="1"/>
</dbReference>
<evidence type="ECO:0000256" key="7">
    <source>
        <dbReference type="ARBA" id="ARBA00013031"/>
    </source>
</evidence>
<dbReference type="InterPro" id="IPR030963">
    <property type="entry name" value="DHQ_synth_fam"/>
</dbReference>
<dbReference type="EC" id="4.2.3.4" evidence="7 18"/>
<feature type="binding site" evidence="18">
    <location>
        <position position="192"/>
    </location>
    <ligand>
        <name>Zn(2+)</name>
        <dbReference type="ChEBI" id="CHEBI:29105"/>
    </ligand>
</feature>
<dbReference type="OrthoDB" id="9806583at2"/>
<evidence type="ECO:0000256" key="15">
    <source>
        <dbReference type="ARBA" id="ARBA00023141"/>
    </source>
</evidence>
<accession>A0A0H3FYU1</accession>
<evidence type="ECO:0000256" key="6">
    <source>
        <dbReference type="ARBA" id="ARBA00005412"/>
    </source>
</evidence>
<evidence type="ECO:0000256" key="17">
    <source>
        <dbReference type="ARBA" id="ARBA00023285"/>
    </source>
</evidence>
<comment type="caution">
    <text evidence="18">Lacks conserved residue(s) required for the propagation of feature annotation.</text>
</comment>
<name>A0A0H3FYU1_ZYMMA</name>
<gene>
    <name evidence="18" type="primary">aroB</name>
    <name evidence="22" type="ordered locus">Zmob_1118</name>
</gene>
<dbReference type="GO" id="GO:0046872">
    <property type="term" value="F:metal ion binding"/>
    <property type="evidence" value="ECO:0007669"/>
    <property type="project" value="UniProtKB-KW"/>
</dbReference>
<evidence type="ECO:0000259" key="21">
    <source>
        <dbReference type="Pfam" id="PF24621"/>
    </source>
</evidence>
<comment type="subcellular location">
    <subcellularLocation>
        <location evidence="4 18">Cytoplasm</location>
    </subcellularLocation>
</comment>
<dbReference type="eggNOG" id="COG0337">
    <property type="taxonomic scope" value="Bacteria"/>
</dbReference>
<dbReference type="PANTHER" id="PTHR43622">
    <property type="entry name" value="3-DEHYDROQUINATE SYNTHASE"/>
    <property type="match status" value="1"/>
</dbReference>
<dbReference type="Gene3D" id="3.40.50.1970">
    <property type="match status" value="1"/>
</dbReference>
<comment type="function">
    <text evidence="3 18">Catalyzes the conversion of 3-deoxy-D-arabino-heptulosonate 7-phosphate (DAHP) to dehydroquinate (DHQ).</text>
</comment>
<proteinExistence type="inferred from homology"/>
<evidence type="ECO:0000256" key="13">
    <source>
        <dbReference type="ARBA" id="ARBA00022833"/>
    </source>
</evidence>
<dbReference type="Gene3D" id="1.20.1090.10">
    <property type="entry name" value="Dehydroquinate synthase-like - alpha domain"/>
    <property type="match status" value="1"/>
</dbReference>
<keyword evidence="10 18" id="KW-0028">Amino-acid biosynthesis</keyword>
<dbReference type="InterPro" id="IPR050071">
    <property type="entry name" value="Dehydroquinate_synthase"/>
</dbReference>
<dbReference type="InterPro" id="IPR056179">
    <property type="entry name" value="DHQS_C"/>
</dbReference>
<dbReference type="GO" id="GO:0008652">
    <property type="term" value="P:amino acid biosynthetic process"/>
    <property type="evidence" value="ECO:0007669"/>
    <property type="project" value="UniProtKB-KW"/>
</dbReference>
<dbReference type="FunFam" id="3.40.50.1970:FF:000001">
    <property type="entry name" value="3-dehydroquinate synthase"/>
    <property type="match status" value="1"/>
</dbReference>
<keyword evidence="16 18" id="KW-0456">Lyase</keyword>
<keyword evidence="11 18" id="KW-0479">Metal-binding</keyword>
<evidence type="ECO:0000313" key="22">
    <source>
        <dbReference type="EMBL" id="AEH62950.1"/>
    </source>
</evidence>
<evidence type="ECO:0000256" key="18">
    <source>
        <dbReference type="HAMAP-Rule" id="MF_00110"/>
    </source>
</evidence>
<dbReference type="UniPathway" id="UPA00053">
    <property type="reaction ID" value="UER00085"/>
</dbReference>
<feature type="binding site" evidence="18">
    <location>
        <position position="274"/>
    </location>
    <ligand>
        <name>Zn(2+)</name>
        <dbReference type="ChEBI" id="CHEBI:29105"/>
    </ligand>
</feature>
<dbReference type="RefSeq" id="WP_014500878.1">
    <property type="nucleotide sequence ID" value="NC_017262.1"/>
</dbReference>
<dbReference type="EMBL" id="CP002850">
    <property type="protein sequence ID" value="AEH62950.1"/>
    <property type="molecule type" value="Genomic_DNA"/>
</dbReference>
<evidence type="ECO:0000256" key="10">
    <source>
        <dbReference type="ARBA" id="ARBA00022605"/>
    </source>
</evidence>
<dbReference type="Proteomes" id="UP000001494">
    <property type="component" value="Chromosome"/>
</dbReference>
<comment type="cofactor">
    <cofactor evidence="2 18">
        <name>NAD(+)</name>
        <dbReference type="ChEBI" id="CHEBI:57540"/>
    </cofactor>
</comment>